<reference evidence="1 2" key="1">
    <citation type="submission" date="2019-02" db="EMBL/GenBank/DDBJ databases">
        <title>Deep-cultivation of Planctomycetes and their phenomic and genomic characterization uncovers novel biology.</title>
        <authorList>
            <person name="Wiegand S."/>
            <person name="Jogler M."/>
            <person name="Boedeker C."/>
            <person name="Pinto D."/>
            <person name="Vollmers J."/>
            <person name="Rivas-Marin E."/>
            <person name="Kohn T."/>
            <person name="Peeters S.H."/>
            <person name="Heuer A."/>
            <person name="Rast P."/>
            <person name="Oberbeckmann S."/>
            <person name="Bunk B."/>
            <person name="Jeske O."/>
            <person name="Meyerdierks A."/>
            <person name="Storesund J.E."/>
            <person name="Kallscheuer N."/>
            <person name="Luecker S."/>
            <person name="Lage O.M."/>
            <person name="Pohl T."/>
            <person name="Merkel B.J."/>
            <person name="Hornburger P."/>
            <person name="Mueller R.-W."/>
            <person name="Bruemmer F."/>
            <person name="Labrenz M."/>
            <person name="Spormann A.M."/>
            <person name="Op den Camp H."/>
            <person name="Overmann J."/>
            <person name="Amann R."/>
            <person name="Jetten M.S.M."/>
            <person name="Mascher T."/>
            <person name="Medema M.H."/>
            <person name="Devos D.P."/>
            <person name="Kaster A.-K."/>
            <person name="Ovreas L."/>
            <person name="Rohde M."/>
            <person name="Galperin M.Y."/>
            <person name="Jogler C."/>
        </authorList>
    </citation>
    <scope>NUCLEOTIDE SEQUENCE [LARGE SCALE GENOMIC DNA]</scope>
    <source>
        <strain evidence="1 2">Pla110</strain>
    </source>
</reference>
<gene>
    <name evidence="1" type="ORF">Pla110_17720</name>
</gene>
<protein>
    <submittedName>
        <fullName evidence="1">Uncharacterized protein</fullName>
    </submittedName>
</protein>
<proteinExistence type="predicted"/>
<dbReference type="KEGG" id="plon:Pla110_17720"/>
<evidence type="ECO:0000313" key="2">
    <source>
        <dbReference type="Proteomes" id="UP000317178"/>
    </source>
</evidence>
<name>A0A518CLE2_9PLAN</name>
<keyword evidence="2" id="KW-1185">Reference proteome</keyword>
<evidence type="ECO:0000313" key="1">
    <source>
        <dbReference type="EMBL" id="QDU80050.1"/>
    </source>
</evidence>
<dbReference type="EMBL" id="CP036281">
    <property type="protein sequence ID" value="QDU80050.1"/>
    <property type="molecule type" value="Genomic_DNA"/>
</dbReference>
<accession>A0A518CLE2</accession>
<sequence length="44" mass="5139">MDNDFAFNADTQDVFVLYPALLEYTRIREPIDILAPRIQQNSHS</sequence>
<dbReference type="Proteomes" id="UP000317178">
    <property type="component" value="Chromosome"/>
</dbReference>
<organism evidence="1 2">
    <name type="scientific">Polystyrenella longa</name>
    <dbReference type="NCBI Taxonomy" id="2528007"/>
    <lineage>
        <taxon>Bacteria</taxon>
        <taxon>Pseudomonadati</taxon>
        <taxon>Planctomycetota</taxon>
        <taxon>Planctomycetia</taxon>
        <taxon>Planctomycetales</taxon>
        <taxon>Planctomycetaceae</taxon>
        <taxon>Polystyrenella</taxon>
    </lineage>
</organism>
<dbReference type="AlphaFoldDB" id="A0A518CLE2"/>